<reference evidence="3" key="1">
    <citation type="journal article" date="2005" name="Nature">
        <title>The map-based sequence of the rice genome.</title>
        <authorList>
            <consortium name="International rice genome sequencing project (IRGSP)"/>
            <person name="Matsumoto T."/>
            <person name="Wu J."/>
            <person name="Kanamori H."/>
            <person name="Katayose Y."/>
            <person name="Fujisawa M."/>
            <person name="Namiki N."/>
            <person name="Mizuno H."/>
            <person name="Yamamoto K."/>
            <person name="Antonio B.A."/>
            <person name="Baba T."/>
            <person name="Sakata K."/>
            <person name="Nagamura Y."/>
            <person name="Aoki H."/>
            <person name="Arikawa K."/>
            <person name="Arita K."/>
            <person name="Bito T."/>
            <person name="Chiden Y."/>
            <person name="Fujitsuka N."/>
            <person name="Fukunaka R."/>
            <person name="Hamada M."/>
            <person name="Harada C."/>
            <person name="Hayashi A."/>
            <person name="Hijishita S."/>
            <person name="Honda M."/>
            <person name="Hosokawa S."/>
            <person name="Ichikawa Y."/>
            <person name="Idonuma A."/>
            <person name="Iijima M."/>
            <person name="Ikeda M."/>
            <person name="Ikeno M."/>
            <person name="Ito K."/>
            <person name="Ito S."/>
            <person name="Ito T."/>
            <person name="Ito Y."/>
            <person name="Ito Y."/>
            <person name="Iwabuchi A."/>
            <person name="Kamiya K."/>
            <person name="Karasawa W."/>
            <person name="Kurita K."/>
            <person name="Katagiri S."/>
            <person name="Kikuta A."/>
            <person name="Kobayashi H."/>
            <person name="Kobayashi N."/>
            <person name="Machita K."/>
            <person name="Maehara T."/>
            <person name="Masukawa M."/>
            <person name="Mizubayashi T."/>
            <person name="Mukai Y."/>
            <person name="Nagasaki H."/>
            <person name="Nagata Y."/>
            <person name="Naito S."/>
            <person name="Nakashima M."/>
            <person name="Nakama Y."/>
            <person name="Nakamichi Y."/>
            <person name="Nakamura M."/>
            <person name="Meguro A."/>
            <person name="Negishi M."/>
            <person name="Ohta I."/>
            <person name="Ohta T."/>
            <person name="Okamoto M."/>
            <person name="Ono N."/>
            <person name="Saji S."/>
            <person name="Sakaguchi M."/>
            <person name="Sakai K."/>
            <person name="Shibata M."/>
            <person name="Shimokawa T."/>
            <person name="Song J."/>
            <person name="Takazaki Y."/>
            <person name="Terasawa K."/>
            <person name="Tsugane M."/>
            <person name="Tsuji K."/>
            <person name="Ueda S."/>
            <person name="Waki K."/>
            <person name="Yamagata H."/>
            <person name="Yamamoto M."/>
            <person name="Yamamoto S."/>
            <person name="Yamane H."/>
            <person name="Yoshiki S."/>
            <person name="Yoshihara R."/>
            <person name="Yukawa K."/>
            <person name="Zhong H."/>
            <person name="Yano M."/>
            <person name="Yuan Q."/>
            <person name="Ouyang S."/>
            <person name="Liu J."/>
            <person name="Jones K.M."/>
            <person name="Gansberger K."/>
            <person name="Moffat K."/>
            <person name="Hill J."/>
            <person name="Bera J."/>
            <person name="Fadrosh D."/>
            <person name="Jin S."/>
            <person name="Johri S."/>
            <person name="Kim M."/>
            <person name="Overton L."/>
            <person name="Reardon M."/>
            <person name="Tsitrin T."/>
            <person name="Vuong H."/>
            <person name="Weaver B."/>
            <person name="Ciecko A."/>
            <person name="Tallon L."/>
            <person name="Jackson J."/>
            <person name="Pai G."/>
            <person name="Aken S.V."/>
            <person name="Utterback T."/>
            <person name="Reidmuller S."/>
            <person name="Feldblyum T."/>
            <person name="Hsiao J."/>
            <person name="Zismann V."/>
            <person name="Iobst S."/>
            <person name="de Vazeille A.R."/>
            <person name="Buell C.R."/>
            <person name="Ying K."/>
            <person name="Li Y."/>
            <person name="Lu T."/>
            <person name="Huang Y."/>
            <person name="Zhao Q."/>
            <person name="Feng Q."/>
            <person name="Zhang L."/>
            <person name="Zhu J."/>
            <person name="Weng Q."/>
            <person name="Mu J."/>
            <person name="Lu Y."/>
            <person name="Fan D."/>
            <person name="Liu Y."/>
            <person name="Guan J."/>
            <person name="Zhang Y."/>
            <person name="Yu S."/>
            <person name="Liu X."/>
            <person name="Zhang Y."/>
            <person name="Hong G."/>
            <person name="Han B."/>
            <person name="Choisne N."/>
            <person name="Demange N."/>
            <person name="Orjeda G."/>
            <person name="Samain S."/>
            <person name="Cattolico L."/>
            <person name="Pelletier E."/>
            <person name="Couloux A."/>
            <person name="Segurens B."/>
            <person name="Wincker P."/>
            <person name="D'Hont A."/>
            <person name="Scarpelli C."/>
            <person name="Weissenbach J."/>
            <person name="Salanoubat M."/>
            <person name="Quetier F."/>
            <person name="Yu Y."/>
            <person name="Kim H.R."/>
            <person name="Rambo T."/>
            <person name="Currie J."/>
            <person name="Collura K."/>
            <person name="Luo M."/>
            <person name="Yang T."/>
            <person name="Ammiraju J.S.S."/>
            <person name="Engler F."/>
            <person name="Soderlund C."/>
            <person name="Wing R.A."/>
            <person name="Palmer L.E."/>
            <person name="de la Bastide M."/>
            <person name="Spiegel L."/>
            <person name="Nascimento L."/>
            <person name="Zutavern T."/>
            <person name="O'Shaughnessy A."/>
            <person name="Dike S."/>
            <person name="Dedhia N."/>
            <person name="Preston R."/>
            <person name="Balija V."/>
            <person name="McCombie W.R."/>
            <person name="Chow T."/>
            <person name="Chen H."/>
            <person name="Chung M."/>
            <person name="Chen C."/>
            <person name="Shaw J."/>
            <person name="Wu H."/>
            <person name="Hsiao K."/>
            <person name="Chao Y."/>
            <person name="Chu M."/>
            <person name="Cheng C."/>
            <person name="Hour A."/>
            <person name="Lee P."/>
            <person name="Lin S."/>
            <person name="Lin Y."/>
            <person name="Liou J."/>
            <person name="Liu S."/>
            <person name="Hsing Y."/>
            <person name="Raghuvanshi S."/>
            <person name="Mohanty A."/>
            <person name="Bharti A.K."/>
            <person name="Gaur A."/>
            <person name="Gupta V."/>
            <person name="Kumar D."/>
            <person name="Ravi V."/>
            <person name="Vij S."/>
            <person name="Kapur A."/>
            <person name="Khurana P."/>
            <person name="Khurana P."/>
            <person name="Khurana J.P."/>
            <person name="Tyagi A.K."/>
            <person name="Gaikwad K."/>
            <person name="Singh A."/>
            <person name="Dalal V."/>
            <person name="Srivastava S."/>
            <person name="Dixit A."/>
            <person name="Pal A.K."/>
            <person name="Ghazi I.A."/>
            <person name="Yadav M."/>
            <person name="Pandit A."/>
            <person name="Bhargava A."/>
            <person name="Sureshbabu K."/>
            <person name="Batra K."/>
            <person name="Sharma T.R."/>
            <person name="Mohapatra T."/>
            <person name="Singh N.K."/>
            <person name="Messing J."/>
            <person name="Nelson A.B."/>
            <person name="Fuks G."/>
            <person name="Kavchok S."/>
            <person name="Keizer G."/>
            <person name="Linton E."/>
            <person name="Llaca V."/>
            <person name="Song R."/>
            <person name="Tanyolac B."/>
            <person name="Young S."/>
            <person name="Ho-Il K."/>
            <person name="Hahn J.H."/>
            <person name="Sangsakoo G."/>
            <person name="Vanavichit A."/>
            <person name="de Mattos Luiz.A.T."/>
            <person name="Zimmer P.D."/>
            <person name="Malone G."/>
            <person name="Dellagostin O."/>
            <person name="de Oliveira A.C."/>
            <person name="Bevan M."/>
            <person name="Bancroft I."/>
            <person name="Minx P."/>
            <person name="Cordum H."/>
            <person name="Wilson R."/>
            <person name="Cheng Z."/>
            <person name="Jin W."/>
            <person name="Jiang J."/>
            <person name="Leong S.A."/>
            <person name="Iwama H."/>
            <person name="Gojobori T."/>
            <person name="Itoh T."/>
            <person name="Niimura Y."/>
            <person name="Fujii Y."/>
            <person name="Habara T."/>
            <person name="Sakai H."/>
            <person name="Sato Y."/>
            <person name="Wilson G."/>
            <person name="Kumar K."/>
            <person name="McCouch S."/>
            <person name="Juretic N."/>
            <person name="Hoen D."/>
            <person name="Wright S."/>
            <person name="Bruskiewich R."/>
            <person name="Bureau T."/>
            <person name="Miyao A."/>
            <person name="Hirochika H."/>
            <person name="Nishikawa T."/>
            <person name="Kadowaki K."/>
            <person name="Sugiura M."/>
            <person name="Burr B."/>
            <person name="Sasaki T."/>
        </authorList>
    </citation>
    <scope>NUCLEOTIDE SEQUENCE [LARGE SCALE GENOMIC DNA]</scope>
    <source>
        <strain evidence="3">cv. Nipponbare</strain>
    </source>
</reference>
<dbReference type="AlphaFoldDB" id="Q6ENZ7"/>
<sequence length="83" mass="8726">MAVLGLAACPQATISRGRRRVVARAPSRHPWPSLSHPRPVLAAPLGAARARCVSESVEEKPLSMTEGPIPEPSFSGGVETNMA</sequence>
<dbReference type="EMBL" id="AP006527">
    <property type="protein sequence ID" value="BAD29623.1"/>
    <property type="molecule type" value="Genomic_DNA"/>
</dbReference>
<dbReference type="Proteomes" id="UP000000763">
    <property type="component" value="Chromosome 9"/>
</dbReference>
<name>Q6ENZ7_ORYSJ</name>
<organism evidence="2 3">
    <name type="scientific">Oryza sativa subsp. japonica</name>
    <name type="common">Rice</name>
    <dbReference type="NCBI Taxonomy" id="39947"/>
    <lineage>
        <taxon>Eukaryota</taxon>
        <taxon>Viridiplantae</taxon>
        <taxon>Streptophyta</taxon>
        <taxon>Embryophyta</taxon>
        <taxon>Tracheophyta</taxon>
        <taxon>Spermatophyta</taxon>
        <taxon>Magnoliopsida</taxon>
        <taxon>Liliopsida</taxon>
        <taxon>Poales</taxon>
        <taxon>Poaceae</taxon>
        <taxon>BOP clade</taxon>
        <taxon>Oryzoideae</taxon>
        <taxon>Oryzeae</taxon>
        <taxon>Oryzinae</taxon>
        <taxon>Oryza</taxon>
        <taxon>Oryza sativa</taxon>
    </lineage>
</organism>
<evidence type="ECO:0000313" key="3">
    <source>
        <dbReference type="Proteomes" id="UP000000763"/>
    </source>
</evidence>
<protein>
    <submittedName>
        <fullName evidence="2">Uncharacterized protein</fullName>
    </submittedName>
</protein>
<feature type="region of interest" description="Disordered" evidence="1">
    <location>
        <begin position="57"/>
        <end position="83"/>
    </location>
</feature>
<reference evidence="3" key="2">
    <citation type="journal article" date="2008" name="Nucleic Acids Res.">
        <title>The rice annotation project database (RAP-DB): 2008 update.</title>
        <authorList>
            <consortium name="The rice annotation project (RAP)"/>
        </authorList>
    </citation>
    <scope>GENOME REANNOTATION</scope>
    <source>
        <strain evidence="3">cv. Nipponbare</strain>
    </source>
</reference>
<gene>
    <name evidence="2" type="primary">P0603H10.10</name>
</gene>
<evidence type="ECO:0000256" key="1">
    <source>
        <dbReference type="SAM" id="MobiDB-lite"/>
    </source>
</evidence>
<proteinExistence type="predicted"/>
<evidence type="ECO:0000313" key="2">
    <source>
        <dbReference type="EMBL" id="BAD29623.1"/>
    </source>
</evidence>
<accession>Q6ENZ7</accession>